<dbReference type="Proteomes" id="UP000236569">
    <property type="component" value="Unassembled WGS sequence"/>
</dbReference>
<name>A0A2I9D3L1_9DEIO</name>
<organism evidence="2 3">
    <name type="scientific">Deinococcus aerius</name>
    <dbReference type="NCBI Taxonomy" id="200253"/>
    <lineage>
        <taxon>Bacteria</taxon>
        <taxon>Thermotogati</taxon>
        <taxon>Deinococcota</taxon>
        <taxon>Deinococci</taxon>
        <taxon>Deinococcales</taxon>
        <taxon>Deinococcaceae</taxon>
        <taxon>Deinococcus</taxon>
    </lineage>
</organism>
<keyword evidence="3" id="KW-1185">Reference proteome</keyword>
<feature type="region of interest" description="Disordered" evidence="1">
    <location>
        <begin position="51"/>
        <end position="78"/>
    </location>
</feature>
<reference evidence="3" key="1">
    <citation type="submission" date="2018-01" db="EMBL/GenBank/DDBJ databases">
        <title>Draft Genome Sequence of the Radioresistant Bacterium Deinococcus aerius TR0125, Isolated from the Higher Atmosphere above Japan.</title>
        <authorList>
            <person name="Satoh K."/>
            <person name="Arai H."/>
            <person name="Sanzen T."/>
            <person name="Kawaguchi Y."/>
            <person name="Hayashi H."/>
            <person name="Yokobori S."/>
            <person name="Yamagishi A."/>
            <person name="Oono Y."/>
            <person name="Narumi I."/>
        </authorList>
    </citation>
    <scope>NUCLEOTIDE SEQUENCE [LARGE SCALE GENOMIC DNA]</scope>
    <source>
        <strain evidence="3">TR0125</strain>
    </source>
</reference>
<accession>A0A2I9D3L1</accession>
<dbReference type="AlphaFoldDB" id="A0A2I9D3L1"/>
<comment type="caution">
    <text evidence="2">The sequence shown here is derived from an EMBL/GenBank/DDBJ whole genome shotgun (WGS) entry which is preliminary data.</text>
</comment>
<evidence type="ECO:0000256" key="1">
    <source>
        <dbReference type="SAM" id="MobiDB-lite"/>
    </source>
</evidence>
<proteinExistence type="predicted"/>
<protein>
    <submittedName>
        <fullName evidence="2">Uncharacterized protein</fullName>
    </submittedName>
</protein>
<evidence type="ECO:0000313" key="3">
    <source>
        <dbReference type="Proteomes" id="UP000236569"/>
    </source>
</evidence>
<sequence length="90" mass="9658">MFAPLLARPLDGNVRGVRRGHPDKGWAAGVPLCFDGLRWVDDQRRGLAEARVSGTVRMGSPDQPEGDKNAGSTVRSAPCGAVLQVQQTEF</sequence>
<evidence type="ECO:0000313" key="2">
    <source>
        <dbReference type="EMBL" id="GBF04810.1"/>
    </source>
</evidence>
<dbReference type="EMBL" id="BFAG01000002">
    <property type="protein sequence ID" value="GBF04810.1"/>
    <property type="molecule type" value="Genomic_DNA"/>
</dbReference>
<gene>
    <name evidence="2" type="ORF">DAERI_020407</name>
</gene>